<reference evidence="1" key="1">
    <citation type="submission" date="2021-01" db="EMBL/GenBank/DDBJ databases">
        <authorList>
            <person name="Corre E."/>
            <person name="Pelletier E."/>
            <person name="Niang G."/>
            <person name="Scheremetjew M."/>
            <person name="Finn R."/>
            <person name="Kale V."/>
            <person name="Holt S."/>
            <person name="Cochrane G."/>
            <person name="Meng A."/>
            <person name="Brown T."/>
            <person name="Cohen L."/>
        </authorList>
    </citation>
    <scope>NUCLEOTIDE SEQUENCE</scope>
    <source>
        <strain evidence="1">CCMP1594</strain>
    </source>
</reference>
<proteinExistence type="predicted"/>
<evidence type="ECO:0000313" key="1">
    <source>
        <dbReference type="EMBL" id="CAE0796783.1"/>
    </source>
</evidence>
<gene>
    <name evidence="1" type="ORF">EGYM00163_LOCUS7903</name>
</gene>
<organism evidence="1">
    <name type="scientific">Eutreptiella gymnastica</name>
    <dbReference type="NCBI Taxonomy" id="73025"/>
    <lineage>
        <taxon>Eukaryota</taxon>
        <taxon>Discoba</taxon>
        <taxon>Euglenozoa</taxon>
        <taxon>Euglenida</taxon>
        <taxon>Spirocuta</taxon>
        <taxon>Euglenophyceae</taxon>
        <taxon>Eutreptiales</taxon>
        <taxon>Eutreptiaceae</taxon>
        <taxon>Eutreptiella</taxon>
    </lineage>
</organism>
<name>A0A7S4CGZ3_9EUGL</name>
<accession>A0A7S4CGZ3</accession>
<dbReference type="AlphaFoldDB" id="A0A7S4CGZ3"/>
<protein>
    <submittedName>
        <fullName evidence="1">Uncharacterized protein</fullName>
    </submittedName>
</protein>
<sequence length="110" mass="11938">MHIRSTSLSTDLGPANRTPGPPTILRTNFAFFFGPACLFIPRQCGSGFSVSVAWHPSLSQLPSATPCPILRRMPSKHVAAVWNPCLPPFRPCTVLTTADVCGSHDWALIH</sequence>
<dbReference type="EMBL" id="HBJA01024502">
    <property type="protein sequence ID" value="CAE0796783.1"/>
    <property type="molecule type" value="Transcribed_RNA"/>
</dbReference>